<feature type="transmembrane region" description="Helical" evidence="5">
    <location>
        <begin position="213"/>
        <end position="233"/>
    </location>
</feature>
<dbReference type="STRING" id="1777137.AWB76_05151"/>
<sequence>MSLRYRLLALTWLLQFVNYLGRVSISVAGPTMMKSLHLDAAQFGFLLAAFALGYALMQLPGGFLADRFGTKALLVVAPVLFSIFTGMTGLATSMAVLIAARFCFGLAEGSCNAAVYKAVADNFSHKDAAKAHAVWLSALAIGPAVVAPVVTSLLMHGDWRDVFYVFAFPGVIVALLILFMIPGKAIEAKERVTHDTASRAEQWRLFAGRKSTWLLFFGYMTFSVGYWGFLGWIPSYLANQRHIDLKSLGVAASVPYLFGFLGIVVFGWLGSGLLHRRRPTLVAVGYVCTGLALYLAYSADDIVACVIGLSAAAFLLYGCLSPYAGLVAQLAPQGARGVFAGVINTGGQIGGLLAPLGVGYLVKASGSYNNGFLFMISALVIGAGCFAALQSRVNRTGQEVDGATPAIQQNV</sequence>
<dbReference type="GO" id="GO:0016020">
    <property type="term" value="C:membrane"/>
    <property type="evidence" value="ECO:0007669"/>
    <property type="project" value="UniProtKB-SubCell"/>
</dbReference>
<dbReference type="GO" id="GO:0022857">
    <property type="term" value="F:transmembrane transporter activity"/>
    <property type="evidence" value="ECO:0007669"/>
    <property type="project" value="InterPro"/>
</dbReference>
<evidence type="ECO:0000313" key="8">
    <source>
        <dbReference type="Proteomes" id="UP000054624"/>
    </source>
</evidence>
<dbReference type="PROSITE" id="PS50850">
    <property type="entry name" value="MFS"/>
    <property type="match status" value="1"/>
</dbReference>
<dbReference type="EMBL" id="FCOI02000020">
    <property type="protein sequence ID" value="SAK77715.1"/>
    <property type="molecule type" value="Genomic_DNA"/>
</dbReference>
<accession>A0A158C5U3</accession>
<protein>
    <submittedName>
        <fullName evidence="7">Major facilitator transporter</fullName>
    </submittedName>
</protein>
<evidence type="ECO:0000256" key="2">
    <source>
        <dbReference type="ARBA" id="ARBA00022692"/>
    </source>
</evidence>
<dbReference type="InterPro" id="IPR050382">
    <property type="entry name" value="MFS_Na/Anion_cotransporter"/>
</dbReference>
<dbReference type="SUPFAM" id="SSF103473">
    <property type="entry name" value="MFS general substrate transporter"/>
    <property type="match status" value="1"/>
</dbReference>
<feature type="transmembrane region" description="Helical" evidence="5">
    <location>
        <begin position="131"/>
        <end position="150"/>
    </location>
</feature>
<feature type="transmembrane region" description="Helical" evidence="5">
    <location>
        <begin position="368"/>
        <end position="389"/>
    </location>
</feature>
<dbReference type="PANTHER" id="PTHR11662">
    <property type="entry name" value="SOLUTE CARRIER FAMILY 17"/>
    <property type="match status" value="1"/>
</dbReference>
<feature type="domain" description="Major facilitator superfamily (MFS) profile" evidence="6">
    <location>
        <begin position="7"/>
        <end position="394"/>
    </location>
</feature>
<evidence type="ECO:0000259" key="6">
    <source>
        <dbReference type="PROSITE" id="PS50850"/>
    </source>
</evidence>
<dbReference type="RefSeq" id="WP_061162872.1">
    <property type="nucleotide sequence ID" value="NZ_FCOI02000020.1"/>
</dbReference>
<feature type="transmembrane region" description="Helical" evidence="5">
    <location>
        <begin position="303"/>
        <end position="326"/>
    </location>
</feature>
<organism evidence="7 8">
    <name type="scientific">Caballeronia temeraria</name>
    <dbReference type="NCBI Taxonomy" id="1777137"/>
    <lineage>
        <taxon>Bacteria</taxon>
        <taxon>Pseudomonadati</taxon>
        <taxon>Pseudomonadota</taxon>
        <taxon>Betaproteobacteria</taxon>
        <taxon>Burkholderiales</taxon>
        <taxon>Burkholderiaceae</taxon>
        <taxon>Caballeronia</taxon>
    </lineage>
</organism>
<keyword evidence="3 5" id="KW-1133">Transmembrane helix</keyword>
<keyword evidence="8" id="KW-1185">Reference proteome</keyword>
<name>A0A158C5U3_9BURK</name>
<evidence type="ECO:0000256" key="1">
    <source>
        <dbReference type="ARBA" id="ARBA00004141"/>
    </source>
</evidence>
<evidence type="ECO:0000313" key="7">
    <source>
        <dbReference type="EMBL" id="SAK77715.1"/>
    </source>
</evidence>
<dbReference type="InterPro" id="IPR020846">
    <property type="entry name" value="MFS_dom"/>
</dbReference>
<feature type="transmembrane region" description="Helical" evidence="5">
    <location>
        <begin position="162"/>
        <end position="181"/>
    </location>
</feature>
<evidence type="ECO:0000256" key="3">
    <source>
        <dbReference type="ARBA" id="ARBA00022989"/>
    </source>
</evidence>
<reference evidence="8" key="1">
    <citation type="submission" date="2016-01" db="EMBL/GenBank/DDBJ databases">
        <authorList>
            <person name="Peeters Charlotte."/>
        </authorList>
    </citation>
    <scope>NUCLEOTIDE SEQUENCE [LARGE SCALE GENOMIC DNA]</scope>
</reference>
<feature type="transmembrane region" description="Helical" evidence="5">
    <location>
        <begin position="72"/>
        <end position="92"/>
    </location>
</feature>
<evidence type="ECO:0000256" key="4">
    <source>
        <dbReference type="ARBA" id="ARBA00023136"/>
    </source>
</evidence>
<feature type="transmembrane region" description="Helical" evidence="5">
    <location>
        <begin position="281"/>
        <end position="297"/>
    </location>
</feature>
<proteinExistence type="predicted"/>
<keyword evidence="2 5" id="KW-0812">Transmembrane</keyword>
<gene>
    <name evidence="7" type="ORF">AWB76_05151</name>
</gene>
<dbReference type="InterPro" id="IPR036259">
    <property type="entry name" value="MFS_trans_sf"/>
</dbReference>
<dbReference type="InterPro" id="IPR011701">
    <property type="entry name" value="MFS"/>
</dbReference>
<dbReference type="PANTHER" id="PTHR11662:SF399">
    <property type="entry name" value="FI19708P1-RELATED"/>
    <property type="match status" value="1"/>
</dbReference>
<dbReference type="Proteomes" id="UP000054624">
    <property type="component" value="Unassembled WGS sequence"/>
</dbReference>
<feature type="transmembrane region" description="Helical" evidence="5">
    <location>
        <begin position="338"/>
        <end position="362"/>
    </location>
</feature>
<comment type="subcellular location">
    <subcellularLocation>
        <location evidence="1">Membrane</location>
        <topology evidence="1">Multi-pass membrane protein</topology>
    </subcellularLocation>
</comment>
<dbReference type="OrthoDB" id="8596007at2"/>
<evidence type="ECO:0000256" key="5">
    <source>
        <dbReference type="SAM" id="Phobius"/>
    </source>
</evidence>
<dbReference type="AlphaFoldDB" id="A0A158C5U3"/>
<dbReference type="CDD" id="cd17319">
    <property type="entry name" value="MFS_ExuT_GudP_like"/>
    <property type="match status" value="1"/>
</dbReference>
<dbReference type="Pfam" id="PF07690">
    <property type="entry name" value="MFS_1"/>
    <property type="match status" value="1"/>
</dbReference>
<keyword evidence="4 5" id="KW-0472">Membrane</keyword>
<feature type="transmembrane region" description="Helical" evidence="5">
    <location>
        <begin position="253"/>
        <end position="274"/>
    </location>
</feature>
<feature type="transmembrane region" description="Helical" evidence="5">
    <location>
        <begin position="44"/>
        <end position="65"/>
    </location>
</feature>
<dbReference type="Gene3D" id="1.20.1250.20">
    <property type="entry name" value="MFS general substrate transporter like domains"/>
    <property type="match status" value="2"/>
</dbReference>